<dbReference type="EMBL" id="AP025564">
    <property type="protein sequence ID" value="BDE96396.1"/>
    <property type="molecule type" value="Genomic_DNA"/>
</dbReference>
<evidence type="ECO:0000313" key="13">
    <source>
        <dbReference type="Proteomes" id="UP001320544"/>
    </source>
</evidence>
<dbReference type="SUPFAM" id="SSF56281">
    <property type="entry name" value="Metallo-hydrolase/oxidoreductase"/>
    <property type="match status" value="1"/>
</dbReference>
<dbReference type="InterPro" id="IPR001279">
    <property type="entry name" value="Metallo-B-lactamas"/>
</dbReference>
<dbReference type="PANTHER" id="PTHR43694">
    <property type="entry name" value="RIBONUCLEASE J"/>
    <property type="match status" value="1"/>
</dbReference>
<keyword evidence="4 9" id="KW-0255">Endonuclease</keyword>
<sequence>MEQKNTRDTRENDQARKEKNTRSYKHVQLERKRPQLTKGDEAQNQPAAKRGAATQSRSTRNRNQQSDKRSSEAPKKDSKATLKIIPLGGLDAIGKNMTAFECKGDMILDDAGLMFPDDDHPGIDLILPDYTYVLENADKLRGIIITHGHEDHTGTLPYLLKDLDRQVPIYATKLTLGLIEGKLAEHKIKNAKLVEIKPGDQIKLGCFTAEFFAVNHSIPGAVGVFFQSPAGNVLHTGDFKLDQTPIDGVHTDFGALSKFSRIGVDLMMSDSTNAQNPNFTPSEAEVGKNLSKIISQAKGRVIIASFASHIHRMQQICDAAIANGRKVVVTGRSMIQNTDIARRLGYLKVSDSDIIDAYDLKGIPADQVVIMCTGSQGEPLSALARIANGEHRTISIEEGDTVIISATPVPGNEKAVTRVINSLAKIGADVYDKKRAMVHVSGHAGAEELKLVLSIVQPRSFMPVHGEATHLRAHAKLAEATGVPSENIFICENGESLELTSRGVRRGETVQSGIVFVDGLSVGDTSQSVLDERNALGAQGFATVAAAVSKKRKDVASEVRVEMHGITGGDDEYLQEDAAQTVRNALKRALAKETQTRELEKACKSALLSVLWERTKQRPMVIVSILDVP</sequence>
<protein>
    <recommendedName>
        <fullName evidence="9">Ribonuclease J</fullName>
        <shortName evidence="9">RNase J</shortName>
        <ecNumber evidence="9">3.1.-.-</ecNumber>
    </recommendedName>
</protein>
<keyword evidence="7 9" id="KW-0269">Exonuclease</keyword>
<dbReference type="CDD" id="cd07714">
    <property type="entry name" value="RNaseJ_MBL-fold"/>
    <property type="match status" value="1"/>
</dbReference>
<dbReference type="HAMAP" id="MF_01491">
    <property type="entry name" value="RNase_J_bact"/>
    <property type="match status" value="1"/>
</dbReference>
<dbReference type="Proteomes" id="UP001320544">
    <property type="component" value="Chromosome"/>
</dbReference>
<dbReference type="InterPro" id="IPR042173">
    <property type="entry name" value="RNase_J_2"/>
</dbReference>
<dbReference type="Pfam" id="PF07521">
    <property type="entry name" value="RMMBL"/>
    <property type="match status" value="1"/>
</dbReference>
<comment type="similarity">
    <text evidence="9">Belongs to the metallo-beta-lactamase superfamily. RNA-metabolizing metallo-beta-lactamase-like family. Bacterial RNase J subfamily.</text>
</comment>
<feature type="compositionally biased region" description="Basic and acidic residues" evidence="10">
    <location>
        <begin position="1"/>
        <end position="41"/>
    </location>
</feature>
<dbReference type="NCBIfam" id="TIGR00649">
    <property type="entry name" value="MG423"/>
    <property type="match status" value="1"/>
</dbReference>
<feature type="compositionally biased region" description="Basic and acidic residues" evidence="10">
    <location>
        <begin position="65"/>
        <end position="80"/>
    </location>
</feature>
<accession>A0ABM7WJB1</accession>
<evidence type="ECO:0000259" key="11">
    <source>
        <dbReference type="SMART" id="SM00849"/>
    </source>
</evidence>
<evidence type="ECO:0000256" key="3">
    <source>
        <dbReference type="ARBA" id="ARBA00022723"/>
    </source>
</evidence>
<dbReference type="Pfam" id="PF17770">
    <property type="entry name" value="RNase_J_C"/>
    <property type="match status" value="1"/>
</dbReference>
<evidence type="ECO:0000256" key="7">
    <source>
        <dbReference type="ARBA" id="ARBA00022839"/>
    </source>
</evidence>
<proteinExistence type="inferred from homology"/>
<feature type="compositionally biased region" description="Polar residues" evidence="10">
    <location>
        <begin position="53"/>
        <end position="64"/>
    </location>
</feature>
<dbReference type="Gene3D" id="3.40.50.10710">
    <property type="entry name" value="Metallo-hydrolase/oxidoreductase"/>
    <property type="match status" value="1"/>
</dbReference>
<dbReference type="InterPro" id="IPR036866">
    <property type="entry name" value="RibonucZ/Hydroxyglut_hydro"/>
</dbReference>
<dbReference type="EC" id="3.1.-.-" evidence="9"/>
<organism evidence="12 13">
    <name type="scientific">Raoultibacter timonensis</name>
    <dbReference type="NCBI Taxonomy" id="1907662"/>
    <lineage>
        <taxon>Bacteria</taxon>
        <taxon>Bacillati</taxon>
        <taxon>Actinomycetota</taxon>
        <taxon>Coriobacteriia</taxon>
        <taxon>Eggerthellales</taxon>
        <taxon>Eggerthellaceae</taxon>
        <taxon>Raoultibacter</taxon>
    </lineage>
</organism>
<evidence type="ECO:0000256" key="2">
    <source>
        <dbReference type="ARBA" id="ARBA00022722"/>
    </source>
</evidence>
<keyword evidence="6" id="KW-0862">Zinc</keyword>
<evidence type="ECO:0000256" key="10">
    <source>
        <dbReference type="SAM" id="MobiDB-lite"/>
    </source>
</evidence>
<keyword evidence="8 9" id="KW-0694">RNA-binding</keyword>
<dbReference type="InterPro" id="IPR055132">
    <property type="entry name" value="RNase_J_b_CASP"/>
</dbReference>
<dbReference type="Pfam" id="PF22505">
    <property type="entry name" value="RNase_J_b_CASP"/>
    <property type="match status" value="1"/>
</dbReference>
<comment type="function">
    <text evidence="9">An RNase that has 5'-3' exonuclease and possibly endonuclease activity. Involved in maturation of rRNA and in some organisms also mRNA maturation and/or decay.</text>
</comment>
<evidence type="ECO:0000256" key="1">
    <source>
        <dbReference type="ARBA" id="ARBA00022490"/>
    </source>
</evidence>
<dbReference type="PIRSF" id="PIRSF004803">
    <property type="entry name" value="RnjA"/>
    <property type="match status" value="1"/>
</dbReference>
<reference evidence="12 13" key="1">
    <citation type="submission" date="2022-01" db="EMBL/GenBank/DDBJ databases">
        <title>Novel bile acid biosynthetic pathways are enriched in the microbiome of centenarians.</title>
        <authorList>
            <person name="Sato Y."/>
            <person name="Atarashi K."/>
            <person name="Plichta R.D."/>
            <person name="Arai Y."/>
            <person name="Sasajima S."/>
            <person name="Kearney M.S."/>
            <person name="Suda W."/>
            <person name="Takeshita K."/>
            <person name="Sasaki T."/>
            <person name="Okamoto S."/>
            <person name="Skelly N.A."/>
            <person name="Okamura Y."/>
            <person name="Vlamakis H."/>
            <person name="Li Y."/>
            <person name="Tanoue T."/>
            <person name="Takei H."/>
            <person name="Nittono H."/>
            <person name="Narushima S."/>
            <person name="Irie J."/>
            <person name="Itoh H."/>
            <person name="Moriya K."/>
            <person name="Sugiura Y."/>
            <person name="Suematsu M."/>
            <person name="Moritoki N."/>
            <person name="Shibata S."/>
            <person name="Littman R.D."/>
            <person name="Fischbach A.M."/>
            <person name="Uwamino Y."/>
            <person name="Inoue T."/>
            <person name="Honda A."/>
            <person name="Hattori M."/>
            <person name="Murai T."/>
            <person name="Xavier J.R."/>
            <person name="Hirose N."/>
            <person name="Honda K."/>
        </authorList>
    </citation>
    <scope>NUCLEOTIDE SEQUENCE [LARGE SCALE GENOMIC DNA]</scope>
    <source>
        <strain evidence="12 13">CE91-St30</strain>
    </source>
</reference>
<dbReference type="Pfam" id="PF12706">
    <property type="entry name" value="Lactamase_B_2"/>
    <property type="match status" value="1"/>
</dbReference>
<dbReference type="InterPro" id="IPR041636">
    <property type="entry name" value="RNase_J_C"/>
</dbReference>
<comment type="subcellular location">
    <subcellularLocation>
        <location evidence="9">Cytoplasm</location>
    </subcellularLocation>
</comment>
<feature type="domain" description="Metallo-beta-lactamase" evidence="11">
    <location>
        <begin position="94"/>
        <end position="290"/>
    </location>
</feature>
<keyword evidence="9" id="KW-0698">rRNA processing</keyword>
<evidence type="ECO:0000256" key="5">
    <source>
        <dbReference type="ARBA" id="ARBA00022801"/>
    </source>
</evidence>
<dbReference type="SMART" id="SM00849">
    <property type="entry name" value="Lactamase_B"/>
    <property type="match status" value="1"/>
</dbReference>
<dbReference type="InterPro" id="IPR011108">
    <property type="entry name" value="RMMBL"/>
</dbReference>
<dbReference type="Gene3D" id="3.60.15.10">
    <property type="entry name" value="Ribonuclease Z/Hydroxyacylglutathione hydrolase-like"/>
    <property type="match status" value="1"/>
</dbReference>
<evidence type="ECO:0000256" key="9">
    <source>
        <dbReference type="HAMAP-Rule" id="MF_01491"/>
    </source>
</evidence>
<feature type="binding site" evidence="9">
    <location>
        <begin position="439"/>
        <end position="443"/>
    </location>
    <ligand>
        <name>substrate</name>
    </ligand>
</feature>
<keyword evidence="5 9" id="KW-0378">Hydrolase</keyword>
<keyword evidence="3" id="KW-0479">Metal-binding</keyword>
<dbReference type="Gene3D" id="3.10.20.580">
    <property type="match status" value="1"/>
</dbReference>
<evidence type="ECO:0000256" key="4">
    <source>
        <dbReference type="ARBA" id="ARBA00022759"/>
    </source>
</evidence>
<dbReference type="RefSeq" id="WP_102378080.1">
    <property type="nucleotide sequence ID" value="NZ_AP025564.1"/>
</dbReference>
<comment type="subunit">
    <text evidence="9">Homodimer, may be a subunit of the RNA degradosome.</text>
</comment>
<name>A0ABM7WJB1_9ACTN</name>
<dbReference type="InterPro" id="IPR004613">
    <property type="entry name" value="RNase_J"/>
</dbReference>
<keyword evidence="1 9" id="KW-0963">Cytoplasm</keyword>
<dbReference type="InterPro" id="IPR030854">
    <property type="entry name" value="RNase_J_bac"/>
</dbReference>
<keyword evidence="13" id="KW-1185">Reference proteome</keyword>
<gene>
    <name evidence="9" type="primary">rnj</name>
    <name evidence="12" type="ORF">CE91St30_17290</name>
</gene>
<evidence type="ECO:0000256" key="8">
    <source>
        <dbReference type="ARBA" id="ARBA00022884"/>
    </source>
</evidence>
<dbReference type="PANTHER" id="PTHR43694:SF1">
    <property type="entry name" value="RIBONUCLEASE J"/>
    <property type="match status" value="1"/>
</dbReference>
<evidence type="ECO:0000313" key="12">
    <source>
        <dbReference type="EMBL" id="BDE96396.1"/>
    </source>
</evidence>
<evidence type="ECO:0000256" key="6">
    <source>
        <dbReference type="ARBA" id="ARBA00022833"/>
    </source>
</evidence>
<keyword evidence="2 9" id="KW-0540">Nuclease</keyword>
<feature type="region of interest" description="Disordered" evidence="10">
    <location>
        <begin position="1"/>
        <end position="80"/>
    </location>
</feature>